<evidence type="ECO:0000256" key="4">
    <source>
        <dbReference type="ARBA" id="ARBA00022801"/>
    </source>
</evidence>
<protein>
    <recommendedName>
        <fullName evidence="8">Abasic site processing protein</fullName>
        <ecNumber evidence="8">3.4.-.-</ecNumber>
    </recommendedName>
</protein>
<dbReference type="EC" id="3.4.-.-" evidence="8"/>
<name>A0A1H3Z1L5_9BACT</name>
<dbReference type="SUPFAM" id="SSF143081">
    <property type="entry name" value="BB1717-like"/>
    <property type="match status" value="1"/>
</dbReference>
<evidence type="ECO:0000256" key="1">
    <source>
        <dbReference type="ARBA" id="ARBA00008136"/>
    </source>
</evidence>
<dbReference type="RefSeq" id="WP_010264272.1">
    <property type="nucleotide sequence ID" value="NZ_CAEG01000012.1"/>
</dbReference>
<dbReference type="Gene3D" id="3.90.1680.10">
    <property type="entry name" value="SOS response associated peptidase-like"/>
    <property type="match status" value="1"/>
</dbReference>
<dbReference type="GO" id="GO:0006508">
    <property type="term" value="P:proteolysis"/>
    <property type="evidence" value="ECO:0007669"/>
    <property type="project" value="UniProtKB-KW"/>
</dbReference>
<evidence type="ECO:0000256" key="6">
    <source>
        <dbReference type="ARBA" id="ARBA00023125"/>
    </source>
</evidence>
<dbReference type="PANTHER" id="PTHR13604">
    <property type="entry name" value="DC12-RELATED"/>
    <property type="match status" value="1"/>
</dbReference>
<dbReference type="AlphaFoldDB" id="A0A1H3Z1L5"/>
<organism evidence="9 10">
    <name type="scientific">Alistipes timonensis JC136</name>
    <dbReference type="NCBI Taxonomy" id="1033731"/>
    <lineage>
        <taxon>Bacteria</taxon>
        <taxon>Pseudomonadati</taxon>
        <taxon>Bacteroidota</taxon>
        <taxon>Bacteroidia</taxon>
        <taxon>Bacteroidales</taxon>
        <taxon>Rikenellaceae</taxon>
        <taxon>Alistipes</taxon>
    </lineage>
</organism>
<keyword evidence="10" id="KW-1185">Reference proteome</keyword>
<evidence type="ECO:0000256" key="3">
    <source>
        <dbReference type="ARBA" id="ARBA00022763"/>
    </source>
</evidence>
<gene>
    <name evidence="9" type="ORF">SAMN05444145_10259</name>
</gene>
<evidence type="ECO:0000256" key="2">
    <source>
        <dbReference type="ARBA" id="ARBA00022670"/>
    </source>
</evidence>
<dbReference type="OrthoDB" id="9782620at2"/>
<dbReference type="GO" id="GO:0016829">
    <property type="term" value="F:lyase activity"/>
    <property type="evidence" value="ECO:0007669"/>
    <property type="project" value="UniProtKB-KW"/>
</dbReference>
<evidence type="ECO:0000256" key="8">
    <source>
        <dbReference type="RuleBase" id="RU364100"/>
    </source>
</evidence>
<keyword evidence="3" id="KW-0227">DNA damage</keyword>
<keyword evidence="4 8" id="KW-0378">Hydrolase</keyword>
<evidence type="ECO:0000313" key="10">
    <source>
        <dbReference type="Proteomes" id="UP000183253"/>
    </source>
</evidence>
<dbReference type="InterPro" id="IPR036590">
    <property type="entry name" value="SRAP-like"/>
</dbReference>
<dbReference type="GO" id="GO:0003697">
    <property type="term" value="F:single-stranded DNA binding"/>
    <property type="evidence" value="ECO:0007669"/>
    <property type="project" value="InterPro"/>
</dbReference>
<accession>A0A1H3Z1L5</accession>
<dbReference type="Proteomes" id="UP000183253">
    <property type="component" value="Unassembled WGS sequence"/>
</dbReference>
<keyword evidence="6" id="KW-0238">DNA-binding</keyword>
<proteinExistence type="inferred from homology"/>
<keyword evidence="7" id="KW-0456">Lyase</keyword>
<reference evidence="9 10" key="1">
    <citation type="submission" date="2016-10" db="EMBL/GenBank/DDBJ databases">
        <authorList>
            <person name="de Groot N.N."/>
        </authorList>
    </citation>
    <scope>NUCLEOTIDE SEQUENCE [LARGE SCALE GENOMIC DNA]</scope>
    <source>
        <strain evidence="9 10">DSM 25383</strain>
    </source>
</reference>
<keyword evidence="2 8" id="KW-0645">Protease</keyword>
<evidence type="ECO:0000313" key="9">
    <source>
        <dbReference type="EMBL" id="SEA17576.1"/>
    </source>
</evidence>
<dbReference type="GO" id="GO:0008233">
    <property type="term" value="F:peptidase activity"/>
    <property type="evidence" value="ECO:0007669"/>
    <property type="project" value="UniProtKB-KW"/>
</dbReference>
<evidence type="ECO:0000256" key="5">
    <source>
        <dbReference type="ARBA" id="ARBA00023124"/>
    </source>
</evidence>
<keyword evidence="5" id="KW-0190">Covalent protein-DNA linkage</keyword>
<comment type="similarity">
    <text evidence="1 8">Belongs to the SOS response-associated peptidase family.</text>
</comment>
<sequence>MCYHIYLAAGPEELARHYGRRADLVEELPTPGRVCAFSHRPYPVVTGDERIQPFRWGLIPFWTRSSADVVTIRNQTVNARAETIFEHAAFRVPVRRRRCLIPVSGFYGWRHERDRKIPMFVTLEDRSLFSLAGIYDSWHCPQGGGPAMTFSIVTTEANPLMRHIDNANCRMPVILSPGDEERWLTPGLTDAQIAALLKPYPDRTMRSEPVPSDFA</sequence>
<dbReference type="EMBL" id="FNRI01000002">
    <property type="protein sequence ID" value="SEA17576.1"/>
    <property type="molecule type" value="Genomic_DNA"/>
</dbReference>
<dbReference type="PANTHER" id="PTHR13604:SF0">
    <property type="entry name" value="ABASIC SITE PROCESSING PROTEIN HMCES"/>
    <property type="match status" value="1"/>
</dbReference>
<dbReference type="InterPro" id="IPR003738">
    <property type="entry name" value="SRAP"/>
</dbReference>
<dbReference type="Pfam" id="PF02586">
    <property type="entry name" value="SRAP"/>
    <property type="match status" value="1"/>
</dbReference>
<dbReference type="GO" id="GO:0106300">
    <property type="term" value="P:protein-DNA covalent cross-linking repair"/>
    <property type="evidence" value="ECO:0007669"/>
    <property type="project" value="InterPro"/>
</dbReference>
<evidence type="ECO:0000256" key="7">
    <source>
        <dbReference type="ARBA" id="ARBA00023239"/>
    </source>
</evidence>